<sequence length="254" mass="29085">MSSAYSTAKLLFLLLLVEASLGRYLPIIPGLDCKESLLRFCNSVTIQACFDWFPDGNVTIRWDIMNETRGGYTANVTIFNYLKYHDIEGPWVLDWIWEDQILLSTVGVQSSNFTIYPDDRNRVMIVELPPQTDDNDDQLIIPTSSKDGGIPRFREEHDDLAKSSFTFQIDVGRANLKYHLPAIDHVALTTPRGTYICDKLMKVTQTPGYLSKLVEHELRSVAALGRWEWGHLPHDNLSPYQNHLKIVNYILNHC</sequence>
<evidence type="ECO:0000256" key="1">
    <source>
        <dbReference type="ARBA" id="ARBA00005507"/>
    </source>
</evidence>
<gene>
    <name evidence="5" type="ordered locus">AXX17_At3g09850</name>
</gene>
<dbReference type="PANTHER" id="PTHR31673">
    <property type="entry name" value="PROTEIN COBRA"/>
    <property type="match status" value="1"/>
</dbReference>
<dbReference type="GO" id="GO:0016020">
    <property type="term" value="C:membrane"/>
    <property type="evidence" value="ECO:0007669"/>
    <property type="project" value="InterPro"/>
</dbReference>
<keyword evidence="3" id="KW-0325">Glycoprotein</keyword>
<dbReference type="ExpressionAtlas" id="A0A178VC80">
    <property type="expression patterns" value="baseline and differential"/>
</dbReference>
<proteinExistence type="inferred from homology"/>
<evidence type="ECO:0000256" key="2">
    <source>
        <dbReference type="ARBA" id="ARBA00022729"/>
    </source>
</evidence>
<dbReference type="Proteomes" id="UP000078284">
    <property type="component" value="Chromosome 3"/>
</dbReference>
<dbReference type="GO" id="GO:0010215">
    <property type="term" value="P:cellulose microfibril organization"/>
    <property type="evidence" value="ECO:0007669"/>
    <property type="project" value="InterPro"/>
</dbReference>
<evidence type="ECO:0000256" key="4">
    <source>
        <dbReference type="SAM" id="SignalP"/>
    </source>
</evidence>
<name>A0A178VC80_ARATH</name>
<dbReference type="InterPro" id="IPR006918">
    <property type="entry name" value="COBRA_pln"/>
</dbReference>
<evidence type="ECO:0000313" key="5">
    <source>
        <dbReference type="EMBL" id="OAP03910.1"/>
    </source>
</evidence>
<dbReference type="EMBL" id="LUHQ01000003">
    <property type="protein sequence ID" value="OAP03910.1"/>
    <property type="molecule type" value="Genomic_DNA"/>
</dbReference>
<evidence type="ECO:0000313" key="6">
    <source>
        <dbReference type="Proteomes" id="UP000078284"/>
    </source>
</evidence>
<feature type="signal peptide" evidence="4">
    <location>
        <begin position="1"/>
        <end position="22"/>
    </location>
</feature>
<dbReference type="PANTHER" id="PTHR31673:SF3">
    <property type="entry name" value="COBRA-LIKE PROTEIN 4"/>
    <property type="match status" value="1"/>
</dbReference>
<protein>
    <submittedName>
        <fullName evidence="5">Uncharacterized protein</fullName>
    </submittedName>
</protein>
<dbReference type="AlphaFoldDB" id="A0A178VC80"/>
<keyword evidence="2 4" id="KW-0732">Signal</keyword>
<organism evidence="5 6">
    <name type="scientific">Arabidopsis thaliana</name>
    <name type="common">Mouse-ear cress</name>
    <dbReference type="NCBI Taxonomy" id="3702"/>
    <lineage>
        <taxon>Eukaryota</taxon>
        <taxon>Viridiplantae</taxon>
        <taxon>Streptophyta</taxon>
        <taxon>Embryophyta</taxon>
        <taxon>Tracheophyta</taxon>
        <taxon>Spermatophyta</taxon>
        <taxon>Magnoliopsida</taxon>
        <taxon>eudicotyledons</taxon>
        <taxon>Gunneridae</taxon>
        <taxon>Pentapetalae</taxon>
        <taxon>rosids</taxon>
        <taxon>malvids</taxon>
        <taxon>Brassicales</taxon>
        <taxon>Brassicaceae</taxon>
        <taxon>Camelineae</taxon>
        <taxon>Arabidopsis</taxon>
    </lineage>
</organism>
<comment type="similarity">
    <text evidence="1">Belongs to the COBRA family.</text>
</comment>
<feature type="chain" id="PRO_5008094784" evidence="4">
    <location>
        <begin position="23"/>
        <end position="254"/>
    </location>
</feature>
<comment type="caution">
    <text evidence="5">The sequence shown here is derived from an EMBL/GenBank/DDBJ whole genome shotgun (WGS) entry which is preliminary data.</text>
</comment>
<accession>A0A178VC80</accession>
<reference evidence="6" key="1">
    <citation type="journal article" date="2016" name="Proc. Natl. Acad. Sci. U.S.A.">
        <title>Chromosome-level assembly of Arabidopsis thaliana Ler reveals the extent of translocation and inversion polymorphisms.</title>
        <authorList>
            <person name="Zapata L."/>
            <person name="Ding J."/>
            <person name="Willing E.M."/>
            <person name="Hartwig B."/>
            <person name="Bezdan D."/>
            <person name="Jiao W.B."/>
            <person name="Patel V."/>
            <person name="Velikkakam James G."/>
            <person name="Koornneef M."/>
            <person name="Ossowski S."/>
            <person name="Schneeberger K."/>
        </authorList>
    </citation>
    <scope>NUCLEOTIDE SEQUENCE [LARGE SCALE GENOMIC DNA]</scope>
    <source>
        <strain evidence="6">cv. Landsberg erecta</strain>
    </source>
</reference>
<evidence type="ECO:0000256" key="3">
    <source>
        <dbReference type="ARBA" id="ARBA00023180"/>
    </source>
</evidence>